<accession>A0A0G1EP73</accession>
<dbReference type="InterPro" id="IPR027434">
    <property type="entry name" value="Homing_endonucl"/>
</dbReference>
<proteinExistence type="predicted"/>
<dbReference type="EMBL" id="LCFB01000013">
    <property type="protein sequence ID" value="KKS84826.1"/>
    <property type="molecule type" value="Genomic_DNA"/>
</dbReference>
<dbReference type="PANTHER" id="PTHR47539">
    <property type="entry name" value="PENTATRICOPEPTIDE REPEAT-CONTAINING PROTEIN OTP51, CHLOROPLASTIC"/>
    <property type="match status" value="1"/>
</dbReference>
<feature type="domain" description="Homing endonuclease LAGLIDADG" evidence="1">
    <location>
        <begin position="26"/>
        <end position="184"/>
    </location>
</feature>
<dbReference type="Proteomes" id="UP000034543">
    <property type="component" value="Unassembled WGS sequence"/>
</dbReference>
<dbReference type="Gene3D" id="3.10.28.10">
    <property type="entry name" value="Homing endonucleases"/>
    <property type="match status" value="2"/>
</dbReference>
<dbReference type="SUPFAM" id="SSF55608">
    <property type="entry name" value="Homing endonucleases"/>
    <property type="match status" value="1"/>
</dbReference>
<dbReference type="InterPro" id="IPR052500">
    <property type="entry name" value="Chloro/Mito_RNA_Process"/>
</dbReference>
<organism evidence="2 3">
    <name type="scientific">Candidatus Gottesmanbacteria bacterium GW2011_GWA1_43_11</name>
    <dbReference type="NCBI Taxonomy" id="1618436"/>
    <lineage>
        <taxon>Bacteria</taxon>
        <taxon>Candidatus Gottesmaniibacteriota</taxon>
    </lineage>
</organism>
<evidence type="ECO:0000313" key="3">
    <source>
        <dbReference type="Proteomes" id="UP000034543"/>
    </source>
</evidence>
<dbReference type="STRING" id="1618436.UV59_C0013G0002"/>
<name>A0A0G1EP73_9BACT</name>
<dbReference type="PANTHER" id="PTHR47539:SF1">
    <property type="entry name" value="PENTATRICOPEPTIDE REPEAT-CONTAINING PROTEIN OTP51, CHLOROPLASTIC"/>
    <property type="match status" value="1"/>
</dbReference>
<keyword evidence="2" id="KW-0540">Nuclease</keyword>
<keyword evidence="2" id="KW-0378">Hydrolase</keyword>
<dbReference type="GO" id="GO:0048564">
    <property type="term" value="P:photosystem I assembly"/>
    <property type="evidence" value="ECO:0007669"/>
    <property type="project" value="TreeGrafter"/>
</dbReference>
<dbReference type="Pfam" id="PF03161">
    <property type="entry name" value="LAGLIDADG_2"/>
    <property type="match status" value="1"/>
</dbReference>
<dbReference type="GO" id="GO:0000373">
    <property type="term" value="P:Group II intron splicing"/>
    <property type="evidence" value="ECO:0007669"/>
    <property type="project" value="TreeGrafter"/>
</dbReference>
<dbReference type="AlphaFoldDB" id="A0A0G1EP73"/>
<sequence length="213" mass="25202">MKHGPTNTRFLREKKSSLKLTPLQRDFIIGTILGDGCLITSRSGESARLQVRQKAKYHEFVSWKYNFFKEWIMTKPRYDRYNDSAVFQTISHPDLMEIKKLFYQDNIKIIPENIKDLLINPLSLAIWFMDDGNGYKKYPYLRLSTYAFKERGNELLQICLKENFGLSSRIVDSSKGNYLYFLKDYALKLYKLIKPYVIPCMEYKFIKVKSITP</sequence>
<reference evidence="2 3" key="1">
    <citation type="journal article" date="2015" name="Nature">
        <title>rRNA introns, odd ribosomes, and small enigmatic genomes across a large radiation of phyla.</title>
        <authorList>
            <person name="Brown C.T."/>
            <person name="Hug L.A."/>
            <person name="Thomas B.C."/>
            <person name="Sharon I."/>
            <person name="Castelle C.J."/>
            <person name="Singh A."/>
            <person name="Wilkins M.J."/>
            <person name="Williams K.H."/>
            <person name="Banfield J.F."/>
        </authorList>
    </citation>
    <scope>NUCLEOTIDE SEQUENCE [LARGE SCALE GENOMIC DNA]</scope>
</reference>
<comment type="caution">
    <text evidence="2">The sequence shown here is derived from an EMBL/GenBank/DDBJ whole genome shotgun (WGS) entry which is preliminary data.</text>
</comment>
<dbReference type="GO" id="GO:0004519">
    <property type="term" value="F:endonuclease activity"/>
    <property type="evidence" value="ECO:0007669"/>
    <property type="project" value="UniProtKB-KW"/>
</dbReference>
<protein>
    <submittedName>
        <fullName evidence="2">LAGLIDADG homing endonuclease</fullName>
    </submittedName>
</protein>
<evidence type="ECO:0000313" key="2">
    <source>
        <dbReference type="EMBL" id="KKS84826.1"/>
    </source>
</evidence>
<dbReference type="GO" id="GO:0045292">
    <property type="term" value="P:mRNA cis splicing, via spliceosome"/>
    <property type="evidence" value="ECO:0007669"/>
    <property type="project" value="TreeGrafter"/>
</dbReference>
<evidence type="ECO:0000259" key="1">
    <source>
        <dbReference type="Pfam" id="PF03161"/>
    </source>
</evidence>
<dbReference type="InterPro" id="IPR004860">
    <property type="entry name" value="LAGLIDADG_dom"/>
</dbReference>
<keyword evidence="2" id="KW-0255">Endonuclease</keyword>
<gene>
    <name evidence="2" type="ORF">UV59_C0013G0002</name>
</gene>